<dbReference type="SUPFAM" id="SSF52467">
    <property type="entry name" value="DHS-like NAD/FAD-binding domain"/>
    <property type="match status" value="1"/>
</dbReference>
<evidence type="ECO:0000313" key="2">
    <source>
        <dbReference type="Proteomes" id="UP000318141"/>
    </source>
</evidence>
<keyword evidence="2" id="KW-1185">Reference proteome</keyword>
<dbReference type="Gene3D" id="3.40.50.1220">
    <property type="entry name" value="TPP-binding domain"/>
    <property type="match status" value="1"/>
</dbReference>
<evidence type="ECO:0000313" key="1">
    <source>
        <dbReference type="EMBL" id="TWG87954.1"/>
    </source>
</evidence>
<accession>A0A562BS35</accession>
<dbReference type="EMBL" id="VLJN01000007">
    <property type="protein sequence ID" value="TWG87954.1"/>
    <property type="molecule type" value="Genomic_DNA"/>
</dbReference>
<dbReference type="Pfam" id="PF13289">
    <property type="entry name" value="SIR2_2"/>
    <property type="match status" value="1"/>
</dbReference>
<comment type="caution">
    <text evidence="1">The sequence shown here is derived from an EMBL/GenBank/DDBJ whole genome shotgun (WGS) entry which is preliminary data.</text>
</comment>
<organism evidence="1 2">
    <name type="scientific">Cupriavidus gilardii J11</name>
    <dbReference type="NCBI Taxonomy" id="936133"/>
    <lineage>
        <taxon>Bacteria</taxon>
        <taxon>Pseudomonadati</taxon>
        <taxon>Pseudomonadota</taxon>
        <taxon>Betaproteobacteria</taxon>
        <taxon>Burkholderiales</taxon>
        <taxon>Burkholderiaceae</taxon>
        <taxon>Cupriavidus</taxon>
    </lineage>
</organism>
<sequence length="584" mass="64511">MKIDPATKLAFSLYENPGVHAVLLGSGISRAAAIPTGWEITLDLVRRVALMQGEPEQADWGAWYAAKFGGEPNYSQLLEQLADTAAERRAILDSYIEPTPAERDAGKKLPTRAHRAIARLVRAGIIKIILTTNFDRLMENALRDEGVEPVVVASVDGLAGAVPMPHAGCYLVKLHGDYKDARILNTDAELAGYPPEYDRLLDRVFDEYGLIVCGWSGEWDHALRAAILRSPNRRYPLFWAAKSGRLRPRGEELLAHRRGIVIPIDDADSLLEGLQRSVETLVASQLPNPANVALAVASARRYVAKTEFRIALDDLVRDQLTKVVETLDEQRANPPAGADQKEVFRQYVETNEVATEAVATVAGVLGRWGGDEALELVLDTIRALFAKAREVQSGYPPYIEIRVYPAVLVFAAYALGLARAGRWNILQRFLTAALTRDHRGVRRTVDELFASAWDGAQYFRHLPGMENRKTASSERILSVLTTWAPAFMGVLPDITPCFARFEILASLAHTDTREESALAQGLTSYDSWTPTGLSSWKAFASVPILEELAGPGGDELLAVGFAKGHRPRLDLFIRGFQEIIRQNW</sequence>
<protein>
    <submittedName>
        <fullName evidence="1">SIR2-like protein</fullName>
    </submittedName>
</protein>
<dbReference type="InterPro" id="IPR029035">
    <property type="entry name" value="DHS-like_NAD/FAD-binding_dom"/>
</dbReference>
<reference evidence="1 2" key="1">
    <citation type="submission" date="2019-07" db="EMBL/GenBank/DDBJ databases">
        <title>Genome sequencing of lignin-degrading bacterial isolates.</title>
        <authorList>
            <person name="Gladden J."/>
        </authorList>
    </citation>
    <scope>NUCLEOTIDE SEQUENCE [LARGE SCALE GENOMIC DNA]</scope>
    <source>
        <strain evidence="1 2">J11</strain>
    </source>
</reference>
<proteinExistence type="predicted"/>
<dbReference type="AlphaFoldDB" id="A0A562BS35"/>
<dbReference type="OrthoDB" id="530017at2"/>
<dbReference type="Proteomes" id="UP000318141">
    <property type="component" value="Unassembled WGS sequence"/>
</dbReference>
<name>A0A562BS35_9BURK</name>
<gene>
    <name evidence="1" type="ORF">L602_001500000870</name>
</gene>